<protein>
    <submittedName>
        <fullName evidence="2">DUF1835 domain-containing protein</fullName>
    </submittedName>
</protein>
<evidence type="ECO:0000259" key="1">
    <source>
        <dbReference type="Pfam" id="PF08874"/>
    </source>
</evidence>
<gene>
    <name evidence="2" type="ORF">EJQ19_31505</name>
</gene>
<dbReference type="Proteomes" id="UP000276128">
    <property type="component" value="Unassembled WGS sequence"/>
</dbReference>
<dbReference type="EMBL" id="RXHU01000162">
    <property type="protein sequence ID" value="RTE00179.1"/>
    <property type="molecule type" value="Genomic_DNA"/>
</dbReference>
<sequence>MPTITHIVNGDAFGDKLRASGIDGDILVWRESLYEGPIGMKMSDQALLALRAAYMHERHGIPKTLFIATSLEQEHKLDALASSADELVLWFEHDLYDQWMLVYLLSRMAPASARPFQLSLLCIDRFPGVDTFYGLGQLSLEQIRTLHGAWDAVTEPQRLLACRAWSAYSAAEPLALAELLAEDLSALPCLRQALQLHLGRFPSTQNGLSTLEQLTLGLIGDAEVSVLSLFRDVAAQALEYGLGDLQFWGMLNRFWKCEKPLVSIAGTERLPSFGEALALGFEGSRAKLTKLGREVLEGRLDNIQLNGIDDWIGGVRMFGKGEIWRRNSLDNRLVRR</sequence>
<comment type="caution">
    <text evidence="2">The sequence shown here is derived from an EMBL/GenBank/DDBJ whole genome shotgun (WGS) entry which is preliminary data.</text>
</comment>
<accession>A0A430J3R5</accession>
<name>A0A430J3R5_9BACL</name>
<dbReference type="OrthoDB" id="127805at2"/>
<feature type="domain" description="DUF1835" evidence="1">
    <location>
        <begin position="6"/>
        <end position="111"/>
    </location>
</feature>
<dbReference type="RefSeq" id="WP_126145155.1">
    <property type="nucleotide sequence ID" value="NZ_RXHU01000162.1"/>
</dbReference>
<dbReference type="AlphaFoldDB" id="A0A430J3R5"/>
<proteinExistence type="predicted"/>
<reference evidence="2 3" key="1">
    <citation type="submission" date="2018-12" db="EMBL/GenBank/DDBJ databases">
        <title>Bacillus ochoae sp. nov., Paenibacillus whitsoniae sp. nov., Paenibacillus spiritus sp. nov. Isolated from the Mars Exploration Rover during spacecraft assembly.</title>
        <authorList>
            <person name="Seuylemezian A."/>
            <person name="Vaishampayan P."/>
        </authorList>
    </citation>
    <scope>NUCLEOTIDE SEQUENCE [LARGE SCALE GENOMIC DNA]</scope>
    <source>
        <strain evidence="2 3">MER 54</strain>
    </source>
</reference>
<evidence type="ECO:0000313" key="3">
    <source>
        <dbReference type="Proteomes" id="UP000276128"/>
    </source>
</evidence>
<keyword evidence="3" id="KW-1185">Reference proteome</keyword>
<dbReference type="Pfam" id="PF08874">
    <property type="entry name" value="DUF1835"/>
    <property type="match status" value="1"/>
</dbReference>
<evidence type="ECO:0000313" key="2">
    <source>
        <dbReference type="EMBL" id="RTE00179.1"/>
    </source>
</evidence>
<dbReference type="InterPro" id="IPR014973">
    <property type="entry name" value="DUF1835"/>
</dbReference>
<organism evidence="2 3">
    <name type="scientific">Paenibacillus whitsoniae</name>
    <dbReference type="NCBI Taxonomy" id="2496558"/>
    <lineage>
        <taxon>Bacteria</taxon>
        <taxon>Bacillati</taxon>
        <taxon>Bacillota</taxon>
        <taxon>Bacilli</taxon>
        <taxon>Bacillales</taxon>
        <taxon>Paenibacillaceae</taxon>
        <taxon>Paenibacillus</taxon>
    </lineage>
</organism>